<evidence type="ECO:0000313" key="10">
    <source>
        <dbReference type="EMBL" id="MBM6577581.1"/>
    </source>
</evidence>
<dbReference type="SUPFAM" id="SSF52172">
    <property type="entry name" value="CheY-like"/>
    <property type="match status" value="1"/>
</dbReference>
<dbReference type="Gene3D" id="3.40.50.300">
    <property type="entry name" value="P-loop containing nucleotide triphosphate hydrolases"/>
    <property type="match status" value="1"/>
</dbReference>
<accession>A0ABS2D9H3</accession>
<keyword evidence="1" id="KW-0547">Nucleotide-binding</keyword>
<gene>
    <name evidence="10" type="ORF">ILT43_14455</name>
</gene>
<name>A0ABS2D9H3_9SPHN</name>
<dbReference type="InterPro" id="IPR002197">
    <property type="entry name" value="HTH_Fis"/>
</dbReference>
<dbReference type="Pfam" id="PF00072">
    <property type="entry name" value="Response_reg"/>
    <property type="match status" value="1"/>
</dbReference>
<evidence type="ECO:0000256" key="3">
    <source>
        <dbReference type="ARBA" id="ARBA00023012"/>
    </source>
</evidence>
<keyword evidence="5" id="KW-0804">Transcription</keyword>
<dbReference type="PRINTS" id="PR01590">
    <property type="entry name" value="HTHFIS"/>
</dbReference>
<dbReference type="Pfam" id="PF14532">
    <property type="entry name" value="Sigma54_activ_2"/>
    <property type="match status" value="1"/>
</dbReference>
<dbReference type="InterPro" id="IPR002078">
    <property type="entry name" value="Sigma_54_int"/>
</dbReference>
<dbReference type="PANTHER" id="PTHR32071:SF57">
    <property type="entry name" value="C4-DICARBOXYLATE TRANSPORT TRANSCRIPTIONAL REGULATORY PROTEIN DCTD"/>
    <property type="match status" value="1"/>
</dbReference>
<dbReference type="SMART" id="SM00448">
    <property type="entry name" value="REC"/>
    <property type="match status" value="1"/>
</dbReference>
<dbReference type="PROSITE" id="PS50045">
    <property type="entry name" value="SIGMA54_INTERACT_4"/>
    <property type="match status" value="1"/>
</dbReference>
<keyword evidence="6" id="KW-0597">Phosphoprotein</keyword>
<dbReference type="InterPro" id="IPR001789">
    <property type="entry name" value="Sig_transdc_resp-reg_receiver"/>
</dbReference>
<evidence type="ECO:0000313" key="11">
    <source>
        <dbReference type="Proteomes" id="UP000763641"/>
    </source>
</evidence>
<dbReference type="InterPro" id="IPR058031">
    <property type="entry name" value="AAA_lid_NorR"/>
</dbReference>
<dbReference type="SUPFAM" id="SSF46689">
    <property type="entry name" value="Homeodomain-like"/>
    <property type="match status" value="1"/>
</dbReference>
<feature type="modified residue" description="4-aspartylphosphate" evidence="6">
    <location>
        <position position="80"/>
    </location>
</feature>
<organism evidence="10 11">
    <name type="scientific">Sphingomonas longa</name>
    <dbReference type="NCBI Taxonomy" id="2778730"/>
    <lineage>
        <taxon>Bacteria</taxon>
        <taxon>Pseudomonadati</taxon>
        <taxon>Pseudomonadota</taxon>
        <taxon>Alphaproteobacteria</taxon>
        <taxon>Sphingomonadales</taxon>
        <taxon>Sphingomonadaceae</taxon>
        <taxon>Sphingomonas</taxon>
    </lineage>
</organism>
<dbReference type="Gene3D" id="1.10.10.60">
    <property type="entry name" value="Homeodomain-like"/>
    <property type="match status" value="1"/>
</dbReference>
<dbReference type="PANTHER" id="PTHR32071">
    <property type="entry name" value="TRANSCRIPTIONAL REGULATORY PROTEIN"/>
    <property type="match status" value="1"/>
</dbReference>
<sequence length="438" mass="46318">MTKHDPADSPPSVAGQGVRDRTPHDVSSGHRILLVDDNRQIAQAVTLAFDCAGHRVDTAVAPQEAFSHLAQYRYDAILLDLNFTQGQTSGEEGFACLARIVADDPTAAVVVITAHSGIRIAVAAMQAGASDFVMKPWRNADLIARVDAAVGKRRRPSSPSLAFGSAATATPAGLHRLLGDSPAVAGLRDLIRRVAPSAAGVIVSGPSGSGRSLVAALLHAGSPHADADAITIDVRDPLAWEKIGGTAGTLILRHPDRLDEVQQARLLDRLPATARTVAIVDDPAMMTPRLRARLGTVDLTMPPLSARHADALLLARHFAGLAAARHGRPVPPFTASAEALILARHWPDEVRGLAQAIERAVLLDDDGVIDAAALTPRLVDAVSPVTTATPPLDVSLEQSERVMIEAALRHHHHNVSHAAASLGLSRQALYRRMTRHGL</sequence>
<proteinExistence type="predicted"/>
<keyword evidence="4" id="KW-0805">Transcription regulation</keyword>
<reference evidence="10 11" key="1">
    <citation type="submission" date="2020-12" db="EMBL/GenBank/DDBJ databases">
        <title>Sphingomonas sp.</title>
        <authorList>
            <person name="Kim M.K."/>
        </authorList>
    </citation>
    <scope>NUCLEOTIDE SEQUENCE [LARGE SCALE GENOMIC DNA]</scope>
    <source>
        <strain evidence="10 11">BT552</strain>
    </source>
</reference>
<evidence type="ECO:0000256" key="4">
    <source>
        <dbReference type="ARBA" id="ARBA00023015"/>
    </source>
</evidence>
<evidence type="ECO:0000256" key="7">
    <source>
        <dbReference type="SAM" id="MobiDB-lite"/>
    </source>
</evidence>
<keyword evidence="11" id="KW-1185">Reference proteome</keyword>
<evidence type="ECO:0000259" key="8">
    <source>
        <dbReference type="PROSITE" id="PS50045"/>
    </source>
</evidence>
<protein>
    <submittedName>
        <fullName evidence="10">Sigma-54-dependent Fis family transcriptional regulator</fullName>
    </submittedName>
</protein>
<evidence type="ECO:0000256" key="6">
    <source>
        <dbReference type="PROSITE-ProRule" id="PRU00169"/>
    </source>
</evidence>
<dbReference type="Proteomes" id="UP000763641">
    <property type="component" value="Unassembled WGS sequence"/>
</dbReference>
<evidence type="ECO:0000256" key="1">
    <source>
        <dbReference type="ARBA" id="ARBA00022741"/>
    </source>
</evidence>
<dbReference type="InterPro" id="IPR009057">
    <property type="entry name" value="Homeodomain-like_sf"/>
</dbReference>
<evidence type="ECO:0000259" key="9">
    <source>
        <dbReference type="PROSITE" id="PS50110"/>
    </source>
</evidence>
<feature type="region of interest" description="Disordered" evidence="7">
    <location>
        <begin position="1"/>
        <end position="25"/>
    </location>
</feature>
<dbReference type="EMBL" id="JAFEMC010000004">
    <property type="protein sequence ID" value="MBM6577581.1"/>
    <property type="molecule type" value="Genomic_DNA"/>
</dbReference>
<comment type="caution">
    <text evidence="10">The sequence shown here is derived from an EMBL/GenBank/DDBJ whole genome shotgun (WGS) entry which is preliminary data.</text>
</comment>
<dbReference type="Gene3D" id="1.10.8.60">
    <property type="match status" value="1"/>
</dbReference>
<dbReference type="InterPro" id="IPR027417">
    <property type="entry name" value="P-loop_NTPase"/>
</dbReference>
<dbReference type="CDD" id="cd00156">
    <property type="entry name" value="REC"/>
    <property type="match status" value="1"/>
</dbReference>
<evidence type="ECO:0000256" key="2">
    <source>
        <dbReference type="ARBA" id="ARBA00022840"/>
    </source>
</evidence>
<keyword evidence="2" id="KW-0067">ATP-binding</keyword>
<dbReference type="Pfam" id="PF02954">
    <property type="entry name" value="HTH_8"/>
    <property type="match status" value="1"/>
</dbReference>
<evidence type="ECO:0000256" key="5">
    <source>
        <dbReference type="ARBA" id="ARBA00023163"/>
    </source>
</evidence>
<dbReference type="RefSeq" id="WP_204199684.1">
    <property type="nucleotide sequence ID" value="NZ_JAFEMC010000004.1"/>
</dbReference>
<dbReference type="PROSITE" id="PS50110">
    <property type="entry name" value="RESPONSE_REGULATORY"/>
    <property type="match status" value="1"/>
</dbReference>
<dbReference type="Gene3D" id="3.40.50.2300">
    <property type="match status" value="1"/>
</dbReference>
<dbReference type="Pfam" id="PF25601">
    <property type="entry name" value="AAA_lid_14"/>
    <property type="match status" value="1"/>
</dbReference>
<feature type="domain" description="Response regulatory" evidence="9">
    <location>
        <begin position="31"/>
        <end position="150"/>
    </location>
</feature>
<dbReference type="SUPFAM" id="SSF52540">
    <property type="entry name" value="P-loop containing nucleoside triphosphate hydrolases"/>
    <property type="match status" value="1"/>
</dbReference>
<feature type="domain" description="Sigma-54 factor interaction" evidence="8">
    <location>
        <begin position="177"/>
        <end position="362"/>
    </location>
</feature>
<dbReference type="InterPro" id="IPR011006">
    <property type="entry name" value="CheY-like_superfamily"/>
</dbReference>
<keyword evidence="3" id="KW-0902">Two-component regulatory system</keyword>